<reference evidence="3" key="1">
    <citation type="submission" date="2022-11" db="UniProtKB">
        <authorList>
            <consortium name="WormBaseParasite"/>
        </authorList>
    </citation>
    <scope>IDENTIFICATION</scope>
</reference>
<dbReference type="WBParaSite" id="jg3552">
    <property type="protein sequence ID" value="jg3552"/>
    <property type="gene ID" value="jg3552"/>
</dbReference>
<dbReference type="Proteomes" id="UP000887574">
    <property type="component" value="Unplaced"/>
</dbReference>
<feature type="transmembrane region" description="Helical" evidence="1">
    <location>
        <begin position="7"/>
        <end position="27"/>
    </location>
</feature>
<proteinExistence type="predicted"/>
<protein>
    <submittedName>
        <fullName evidence="3">Secreted protein</fullName>
    </submittedName>
</protein>
<evidence type="ECO:0000256" key="1">
    <source>
        <dbReference type="SAM" id="Phobius"/>
    </source>
</evidence>
<evidence type="ECO:0000313" key="2">
    <source>
        <dbReference type="Proteomes" id="UP000887574"/>
    </source>
</evidence>
<dbReference type="AlphaFoldDB" id="A0A915E8Q6"/>
<evidence type="ECO:0000313" key="3">
    <source>
        <dbReference type="WBParaSite" id="jg3552"/>
    </source>
</evidence>
<keyword evidence="1" id="KW-1133">Transmembrane helix</keyword>
<sequence length="86" mass="9673">MVSIVKFRSAMVVPMPMLMIMPIMPMAPMTKCFSCMGHVNVDVYGGDHDVTHAHDGALCWIYDCVRCSEFMSRTSARRLKSVARSE</sequence>
<name>A0A915E8Q6_9BILA</name>
<keyword evidence="1" id="KW-0472">Membrane</keyword>
<keyword evidence="2" id="KW-1185">Reference proteome</keyword>
<keyword evidence="1" id="KW-0812">Transmembrane</keyword>
<organism evidence="2 3">
    <name type="scientific">Ditylenchus dipsaci</name>
    <dbReference type="NCBI Taxonomy" id="166011"/>
    <lineage>
        <taxon>Eukaryota</taxon>
        <taxon>Metazoa</taxon>
        <taxon>Ecdysozoa</taxon>
        <taxon>Nematoda</taxon>
        <taxon>Chromadorea</taxon>
        <taxon>Rhabditida</taxon>
        <taxon>Tylenchina</taxon>
        <taxon>Tylenchomorpha</taxon>
        <taxon>Sphaerularioidea</taxon>
        <taxon>Anguinidae</taxon>
        <taxon>Anguininae</taxon>
        <taxon>Ditylenchus</taxon>
    </lineage>
</organism>
<accession>A0A915E8Q6</accession>